<dbReference type="Proteomes" id="UP000008792">
    <property type="component" value="Unassembled WGS sequence"/>
</dbReference>
<reference evidence="1 2" key="1">
    <citation type="journal article" date="2007" name="Nature">
        <title>Evolution of genes and genomes on the Drosophila phylogeny.</title>
        <authorList>
            <consortium name="Drosophila 12 Genomes Consortium"/>
            <person name="Clark A.G."/>
            <person name="Eisen M.B."/>
            <person name="Smith D.R."/>
            <person name="Bergman C.M."/>
            <person name="Oliver B."/>
            <person name="Markow T.A."/>
            <person name="Kaufman T.C."/>
            <person name="Kellis M."/>
            <person name="Gelbart W."/>
            <person name="Iyer V.N."/>
            <person name="Pollard D.A."/>
            <person name="Sackton T.B."/>
            <person name="Larracuente A.M."/>
            <person name="Singh N.D."/>
            <person name="Abad J.P."/>
            <person name="Abt D.N."/>
            <person name="Adryan B."/>
            <person name="Aguade M."/>
            <person name="Akashi H."/>
            <person name="Anderson W.W."/>
            <person name="Aquadro C.F."/>
            <person name="Ardell D.H."/>
            <person name="Arguello R."/>
            <person name="Artieri C.G."/>
            <person name="Barbash D.A."/>
            <person name="Barker D."/>
            <person name="Barsanti P."/>
            <person name="Batterham P."/>
            <person name="Batzoglou S."/>
            <person name="Begun D."/>
            <person name="Bhutkar A."/>
            <person name="Blanco E."/>
            <person name="Bosak S.A."/>
            <person name="Bradley R.K."/>
            <person name="Brand A.D."/>
            <person name="Brent M.R."/>
            <person name="Brooks A.N."/>
            <person name="Brown R.H."/>
            <person name="Butlin R.K."/>
            <person name="Caggese C."/>
            <person name="Calvi B.R."/>
            <person name="Bernardo de Carvalho A."/>
            <person name="Caspi A."/>
            <person name="Castrezana S."/>
            <person name="Celniker S.E."/>
            <person name="Chang J.L."/>
            <person name="Chapple C."/>
            <person name="Chatterji S."/>
            <person name="Chinwalla A."/>
            <person name="Civetta A."/>
            <person name="Clifton S.W."/>
            <person name="Comeron J.M."/>
            <person name="Costello J.C."/>
            <person name="Coyne J.A."/>
            <person name="Daub J."/>
            <person name="David R.G."/>
            <person name="Delcher A.L."/>
            <person name="Delehaunty K."/>
            <person name="Do C.B."/>
            <person name="Ebling H."/>
            <person name="Edwards K."/>
            <person name="Eickbush T."/>
            <person name="Evans J.D."/>
            <person name="Filipski A."/>
            <person name="Findeiss S."/>
            <person name="Freyhult E."/>
            <person name="Fulton L."/>
            <person name="Fulton R."/>
            <person name="Garcia A.C."/>
            <person name="Gardiner A."/>
            <person name="Garfield D.A."/>
            <person name="Garvin B.E."/>
            <person name="Gibson G."/>
            <person name="Gilbert D."/>
            <person name="Gnerre S."/>
            <person name="Godfrey J."/>
            <person name="Good R."/>
            <person name="Gotea V."/>
            <person name="Gravely B."/>
            <person name="Greenberg A.J."/>
            <person name="Griffiths-Jones S."/>
            <person name="Gross S."/>
            <person name="Guigo R."/>
            <person name="Gustafson E.A."/>
            <person name="Haerty W."/>
            <person name="Hahn M.W."/>
            <person name="Halligan D.L."/>
            <person name="Halpern A.L."/>
            <person name="Halter G.M."/>
            <person name="Han M.V."/>
            <person name="Heger A."/>
            <person name="Hillier L."/>
            <person name="Hinrichs A.S."/>
            <person name="Holmes I."/>
            <person name="Hoskins R.A."/>
            <person name="Hubisz M.J."/>
            <person name="Hultmark D."/>
            <person name="Huntley M.A."/>
            <person name="Jaffe D.B."/>
            <person name="Jagadeeshan S."/>
            <person name="Jeck W.R."/>
            <person name="Johnson J."/>
            <person name="Jones C.D."/>
            <person name="Jordan W.C."/>
            <person name="Karpen G.H."/>
            <person name="Kataoka E."/>
            <person name="Keightley P.D."/>
            <person name="Kheradpour P."/>
            <person name="Kirkness E.F."/>
            <person name="Koerich L.B."/>
            <person name="Kristiansen K."/>
            <person name="Kudrna D."/>
            <person name="Kulathinal R.J."/>
            <person name="Kumar S."/>
            <person name="Kwok R."/>
            <person name="Lander E."/>
            <person name="Langley C.H."/>
            <person name="Lapoint R."/>
            <person name="Lazzaro B.P."/>
            <person name="Lee S.J."/>
            <person name="Levesque L."/>
            <person name="Li R."/>
            <person name="Lin C.F."/>
            <person name="Lin M.F."/>
            <person name="Lindblad-Toh K."/>
            <person name="Llopart A."/>
            <person name="Long M."/>
            <person name="Low L."/>
            <person name="Lozovsky E."/>
            <person name="Lu J."/>
            <person name="Luo M."/>
            <person name="Machado C.A."/>
            <person name="Makalowski W."/>
            <person name="Marzo M."/>
            <person name="Matsuda M."/>
            <person name="Matzkin L."/>
            <person name="McAllister B."/>
            <person name="McBride C.S."/>
            <person name="McKernan B."/>
            <person name="McKernan K."/>
            <person name="Mendez-Lago M."/>
            <person name="Minx P."/>
            <person name="Mollenhauer M.U."/>
            <person name="Montooth K."/>
            <person name="Mount S.M."/>
            <person name="Mu X."/>
            <person name="Myers E."/>
            <person name="Negre B."/>
            <person name="Newfeld S."/>
            <person name="Nielsen R."/>
            <person name="Noor M.A."/>
            <person name="O'Grady P."/>
            <person name="Pachter L."/>
            <person name="Papaceit M."/>
            <person name="Parisi M.J."/>
            <person name="Parisi M."/>
            <person name="Parts L."/>
            <person name="Pedersen J.S."/>
            <person name="Pesole G."/>
            <person name="Phillippy A.M."/>
            <person name="Ponting C.P."/>
            <person name="Pop M."/>
            <person name="Porcelli D."/>
            <person name="Powell J.R."/>
            <person name="Prohaska S."/>
            <person name="Pruitt K."/>
            <person name="Puig M."/>
            <person name="Quesneville H."/>
            <person name="Ram K.R."/>
            <person name="Rand D."/>
            <person name="Rasmussen M.D."/>
            <person name="Reed L.K."/>
            <person name="Reenan R."/>
            <person name="Reily A."/>
            <person name="Remington K.A."/>
            <person name="Rieger T.T."/>
            <person name="Ritchie M.G."/>
            <person name="Robin C."/>
            <person name="Rogers Y.H."/>
            <person name="Rohde C."/>
            <person name="Rozas J."/>
            <person name="Rubenfield M.J."/>
            <person name="Ruiz A."/>
            <person name="Russo S."/>
            <person name="Salzberg S.L."/>
            <person name="Sanchez-Gracia A."/>
            <person name="Saranga D.J."/>
            <person name="Sato H."/>
            <person name="Schaeffer S.W."/>
            <person name="Schatz M.C."/>
            <person name="Schlenke T."/>
            <person name="Schwartz R."/>
            <person name="Segarra C."/>
            <person name="Singh R.S."/>
            <person name="Sirot L."/>
            <person name="Sirota M."/>
            <person name="Sisneros N.B."/>
            <person name="Smith C.D."/>
            <person name="Smith T.F."/>
            <person name="Spieth J."/>
            <person name="Stage D.E."/>
            <person name="Stark A."/>
            <person name="Stephan W."/>
            <person name="Strausberg R.L."/>
            <person name="Strempel S."/>
            <person name="Sturgill D."/>
            <person name="Sutton G."/>
            <person name="Sutton G.G."/>
            <person name="Tao W."/>
            <person name="Teichmann S."/>
            <person name="Tobari Y.N."/>
            <person name="Tomimura Y."/>
            <person name="Tsolas J.M."/>
            <person name="Valente V.L."/>
            <person name="Venter E."/>
            <person name="Venter J.C."/>
            <person name="Vicario S."/>
            <person name="Vieira F.G."/>
            <person name="Vilella A.J."/>
            <person name="Villasante A."/>
            <person name="Walenz B."/>
            <person name="Wang J."/>
            <person name="Wasserman M."/>
            <person name="Watts T."/>
            <person name="Wilson D."/>
            <person name="Wilson R.K."/>
            <person name="Wing R.A."/>
            <person name="Wolfner M.F."/>
            <person name="Wong A."/>
            <person name="Wong G.K."/>
            <person name="Wu C.I."/>
            <person name="Wu G."/>
            <person name="Yamamoto D."/>
            <person name="Yang H.P."/>
            <person name="Yang S.P."/>
            <person name="Yorke J.A."/>
            <person name="Yoshida K."/>
            <person name="Zdobnov E."/>
            <person name="Zhang P."/>
            <person name="Zhang Y."/>
            <person name="Zimin A.V."/>
            <person name="Baldwin J."/>
            <person name="Abdouelleil A."/>
            <person name="Abdulkadir J."/>
            <person name="Abebe A."/>
            <person name="Abera B."/>
            <person name="Abreu J."/>
            <person name="Acer S.C."/>
            <person name="Aftuck L."/>
            <person name="Alexander A."/>
            <person name="An P."/>
            <person name="Anderson E."/>
            <person name="Anderson S."/>
            <person name="Arachi H."/>
            <person name="Azer M."/>
            <person name="Bachantsang P."/>
            <person name="Barry A."/>
            <person name="Bayul T."/>
            <person name="Berlin A."/>
            <person name="Bessette D."/>
            <person name="Bloom T."/>
            <person name="Blye J."/>
            <person name="Boguslavskiy L."/>
            <person name="Bonnet C."/>
            <person name="Boukhgalter B."/>
            <person name="Bourzgui I."/>
            <person name="Brown A."/>
            <person name="Cahill P."/>
            <person name="Channer S."/>
            <person name="Cheshatsang Y."/>
            <person name="Chuda L."/>
            <person name="Citroen M."/>
            <person name="Collymore A."/>
            <person name="Cooke P."/>
            <person name="Costello M."/>
            <person name="D'Aco K."/>
            <person name="Daza R."/>
            <person name="De Haan G."/>
            <person name="DeGray S."/>
            <person name="DeMaso C."/>
            <person name="Dhargay N."/>
            <person name="Dooley K."/>
            <person name="Dooley E."/>
            <person name="Doricent M."/>
            <person name="Dorje P."/>
            <person name="Dorjee K."/>
            <person name="Dupes A."/>
            <person name="Elong R."/>
            <person name="Falk J."/>
            <person name="Farina A."/>
            <person name="Faro S."/>
            <person name="Ferguson D."/>
            <person name="Fisher S."/>
            <person name="Foley C.D."/>
            <person name="Franke A."/>
            <person name="Friedrich D."/>
            <person name="Gadbois L."/>
            <person name="Gearin G."/>
            <person name="Gearin C.R."/>
            <person name="Giannoukos G."/>
            <person name="Goode T."/>
            <person name="Graham J."/>
            <person name="Grandbois E."/>
            <person name="Grewal S."/>
            <person name="Gyaltsen K."/>
            <person name="Hafez N."/>
            <person name="Hagos B."/>
            <person name="Hall J."/>
            <person name="Henson C."/>
            <person name="Hollinger A."/>
            <person name="Honan T."/>
            <person name="Huard M.D."/>
            <person name="Hughes L."/>
            <person name="Hurhula B."/>
            <person name="Husby M.E."/>
            <person name="Kamat A."/>
            <person name="Kanga B."/>
            <person name="Kashin S."/>
            <person name="Khazanovich D."/>
            <person name="Kisner P."/>
            <person name="Lance K."/>
            <person name="Lara M."/>
            <person name="Lee W."/>
            <person name="Lennon N."/>
            <person name="Letendre F."/>
            <person name="LeVine R."/>
            <person name="Lipovsky A."/>
            <person name="Liu X."/>
            <person name="Liu J."/>
            <person name="Liu S."/>
            <person name="Lokyitsang T."/>
            <person name="Lokyitsang Y."/>
            <person name="Lubonja R."/>
            <person name="Lui A."/>
            <person name="MacDonald P."/>
            <person name="Magnisalis V."/>
            <person name="Maru K."/>
            <person name="Matthews C."/>
            <person name="McCusker W."/>
            <person name="McDonough S."/>
            <person name="Mehta T."/>
            <person name="Meldrim J."/>
            <person name="Meneus L."/>
            <person name="Mihai O."/>
            <person name="Mihalev A."/>
            <person name="Mihova T."/>
            <person name="Mittelman R."/>
            <person name="Mlenga V."/>
            <person name="Montmayeur A."/>
            <person name="Mulrain L."/>
            <person name="Navidi A."/>
            <person name="Naylor J."/>
            <person name="Negash T."/>
            <person name="Nguyen T."/>
            <person name="Nguyen N."/>
            <person name="Nicol R."/>
            <person name="Norbu C."/>
            <person name="Norbu N."/>
            <person name="Novod N."/>
            <person name="O'Neill B."/>
            <person name="Osman S."/>
            <person name="Markiewicz E."/>
            <person name="Oyono O.L."/>
            <person name="Patti C."/>
            <person name="Phunkhang P."/>
            <person name="Pierre F."/>
            <person name="Priest M."/>
            <person name="Raghuraman S."/>
            <person name="Rege F."/>
            <person name="Reyes R."/>
            <person name="Rise C."/>
            <person name="Rogov P."/>
            <person name="Ross K."/>
            <person name="Ryan E."/>
            <person name="Settipalli S."/>
            <person name="Shea T."/>
            <person name="Sherpa N."/>
            <person name="Shi L."/>
            <person name="Shih D."/>
            <person name="Sparrow T."/>
            <person name="Spaulding J."/>
            <person name="Stalker J."/>
            <person name="Stange-Thomann N."/>
            <person name="Stavropoulos S."/>
            <person name="Stone C."/>
            <person name="Strader C."/>
            <person name="Tesfaye S."/>
            <person name="Thomson T."/>
            <person name="Thoulutsang Y."/>
            <person name="Thoulutsang D."/>
            <person name="Topham K."/>
            <person name="Topping I."/>
            <person name="Tsamla T."/>
            <person name="Vassiliev H."/>
            <person name="Vo A."/>
            <person name="Wangchuk T."/>
            <person name="Wangdi T."/>
            <person name="Weiand M."/>
            <person name="Wilkinson J."/>
            <person name="Wilson A."/>
            <person name="Yadav S."/>
            <person name="Young G."/>
            <person name="Yu Q."/>
            <person name="Zembek L."/>
            <person name="Zhong D."/>
            <person name="Zimmer A."/>
            <person name="Zwirko Z."/>
            <person name="Jaffe D.B."/>
            <person name="Alvarez P."/>
            <person name="Brockman W."/>
            <person name="Butler J."/>
            <person name="Chin C."/>
            <person name="Gnerre S."/>
            <person name="Grabherr M."/>
            <person name="Kleber M."/>
            <person name="Mauceli E."/>
            <person name="MacCallum I."/>
        </authorList>
    </citation>
    <scope>NUCLEOTIDE SEQUENCE [LARGE SCALE GENOMIC DNA]</scope>
    <source>
        <strain evidence="2">Tucson 15010-1051.87</strain>
    </source>
</reference>
<gene>
    <name evidence="1" type="primary">Dvir\GJ23605</name>
    <name evidence="1" type="ORF">Dvir_GJ23605</name>
</gene>
<name>B4LVP1_DROVI</name>
<dbReference type="EMBL" id="CH940650">
    <property type="protein sequence ID" value="EDW66464.2"/>
    <property type="molecule type" value="Genomic_DNA"/>
</dbReference>
<dbReference type="HOGENOM" id="CLU_1186090_0_0_1"/>
<dbReference type="InParanoid" id="B4LVP1"/>
<proteinExistence type="predicted"/>
<evidence type="ECO:0000313" key="1">
    <source>
        <dbReference type="EMBL" id="EDW66464.2"/>
    </source>
</evidence>
<keyword evidence="2" id="KW-1185">Reference proteome</keyword>
<organism evidence="1 2">
    <name type="scientific">Drosophila virilis</name>
    <name type="common">Fruit fly</name>
    <dbReference type="NCBI Taxonomy" id="7244"/>
    <lineage>
        <taxon>Eukaryota</taxon>
        <taxon>Metazoa</taxon>
        <taxon>Ecdysozoa</taxon>
        <taxon>Arthropoda</taxon>
        <taxon>Hexapoda</taxon>
        <taxon>Insecta</taxon>
        <taxon>Pterygota</taxon>
        <taxon>Neoptera</taxon>
        <taxon>Endopterygota</taxon>
        <taxon>Diptera</taxon>
        <taxon>Brachycera</taxon>
        <taxon>Muscomorpha</taxon>
        <taxon>Ephydroidea</taxon>
        <taxon>Drosophilidae</taxon>
        <taxon>Drosophila</taxon>
    </lineage>
</organism>
<dbReference type="AlphaFoldDB" id="B4LVP1"/>
<evidence type="ECO:0000313" key="2">
    <source>
        <dbReference type="Proteomes" id="UP000008792"/>
    </source>
</evidence>
<protein>
    <submittedName>
        <fullName evidence="1">Uncharacterized protein</fullName>
    </submittedName>
</protein>
<dbReference type="eggNOG" id="ENOG502T8EZ">
    <property type="taxonomic scope" value="Eukaryota"/>
</dbReference>
<dbReference type="OrthoDB" id="7963628at2759"/>
<accession>B4LVP1</accession>
<sequence length="277" mass="32166">MSPISAHRHARPPEVAGLRFDSRMRRRRRLQHKCLGFYIRNNDESPANVGATSESRNNEWGILQNRLGLSHEKVELLKSQKDQQGTKKLLHRFIMENPKYISTPATTNKKKRPSNQFKRLFQALANNFDSSKSTLKTTFKFELTDRPLKSLKRGRRKIAVNMVSDMSSEGVDQLLQSFYLKHNIEQSNYDNDKADRSSDNGDYSDMDILRSELMDTDSDYAYDNLYEDEGDVALTAKSHQNSEYGSFQDLILQAKRNQWETENEETKLHSPINDHFI</sequence>